<dbReference type="RefSeq" id="WP_160736830.1">
    <property type="nucleotide sequence ID" value="NZ_WTYT01000005.1"/>
</dbReference>
<evidence type="ECO:0000313" key="1">
    <source>
        <dbReference type="EMBL" id="MXO66378.1"/>
    </source>
</evidence>
<protein>
    <submittedName>
        <fullName evidence="1">Uncharacterized protein</fullName>
    </submittedName>
</protein>
<name>A0A6I4T6U4_9SPHN</name>
<dbReference type="OrthoDB" id="938855at2"/>
<dbReference type="Proteomes" id="UP000438476">
    <property type="component" value="Unassembled WGS sequence"/>
</dbReference>
<proteinExistence type="predicted"/>
<accession>A0A6I4T6U4</accession>
<gene>
    <name evidence="1" type="ORF">GRI91_11470</name>
</gene>
<keyword evidence="2" id="KW-1185">Reference proteome</keyword>
<reference evidence="1 2" key="1">
    <citation type="submission" date="2019-12" db="EMBL/GenBank/DDBJ databases">
        <title>Genomic-based taxomic classification of the family Erythrobacteraceae.</title>
        <authorList>
            <person name="Xu L."/>
        </authorList>
    </citation>
    <scope>NUCLEOTIDE SEQUENCE [LARGE SCALE GENOMIC DNA]</scope>
    <source>
        <strain evidence="1 2">LMG 29518</strain>
    </source>
</reference>
<organism evidence="1 2">
    <name type="scientific">Altericroceibacterium endophyticum</name>
    <dbReference type="NCBI Taxonomy" id="1808508"/>
    <lineage>
        <taxon>Bacteria</taxon>
        <taxon>Pseudomonadati</taxon>
        <taxon>Pseudomonadota</taxon>
        <taxon>Alphaproteobacteria</taxon>
        <taxon>Sphingomonadales</taxon>
        <taxon>Erythrobacteraceae</taxon>
        <taxon>Altericroceibacterium</taxon>
    </lineage>
</organism>
<comment type="caution">
    <text evidence="1">The sequence shown here is derived from an EMBL/GenBank/DDBJ whole genome shotgun (WGS) entry which is preliminary data.</text>
</comment>
<dbReference type="EMBL" id="WTYT01000005">
    <property type="protein sequence ID" value="MXO66378.1"/>
    <property type="molecule type" value="Genomic_DNA"/>
</dbReference>
<sequence length="82" mass="9245">MGKFQQFQLPPLPAVSRHKPDVLQLEHVHLSASASADLQEWLTELGYALVYDRHDLLAINQESFDPSLIVFFQDIVSAARAN</sequence>
<dbReference type="AlphaFoldDB" id="A0A6I4T6U4"/>
<evidence type="ECO:0000313" key="2">
    <source>
        <dbReference type="Proteomes" id="UP000438476"/>
    </source>
</evidence>